<accession>A0ACB7PPF7</accession>
<dbReference type="EMBL" id="JAGIZQ010000001">
    <property type="protein sequence ID" value="KAH6649858.1"/>
    <property type="molecule type" value="Genomic_DNA"/>
</dbReference>
<proteinExistence type="predicted"/>
<keyword evidence="2" id="KW-1185">Reference proteome</keyword>
<dbReference type="Proteomes" id="UP000724584">
    <property type="component" value="Unassembled WGS sequence"/>
</dbReference>
<reference evidence="1 2" key="1">
    <citation type="journal article" date="2021" name="Nat. Commun.">
        <title>Genetic determinants of endophytism in the Arabidopsis root mycobiome.</title>
        <authorList>
            <person name="Mesny F."/>
            <person name="Miyauchi S."/>
            <person name="Thiergart T."/>
            <person name="Pickel B."/>
            <person name="Atanasova L."/>
            <person name="Karlsson M."/>
            <person name="Huettel B."/>
            <person name="Barry K.W."/>
            <person name="Haridas S."/>
            <person name="Chen C."/>
            <person name="Bauer D."/>
            <person name="Andreopoulos W."/>
            <person name="Pangilinan J."/>
            <person name="LaButti K."/>
            <person name="Riley R."/>
            <person name="Lipzen A."/>
            <person name="Clum A."/>
            <person name="Drula E."/>
            <person name="Henrissat B."/>
            <person name="Kohler A."/>
            <person name="Grigoriev I.V."/>
            <person name="Martin F.M."/>
            <person name="Hacquard S."/>
        </authorList>
    </citation>
    <scope>NUCLEOTIDE SEQUENCE [LARGE SCALE GENOMIC DNA]</scope>
    <source>
        <strain evidence="1 2">MPI-SDFR-AT-0079</strain>
    </source>
</reference>
<organism evidence="1 2">
    <name type="scientific">Chaetomium tenue</name>
    <dbReference type="NCBI Taxonomy" id="1854479"/>
    <lineage>
        <taxon>Eukaryota</taxon>
        <taxon>Fungi</taxon>
        <taxon>Dikarya</taxon>
        <taxon>Ascomycota</taxon>
        <taxon>Pezizomycotina</taxon>
        <taxon>Sordariomycetes</taxon>
        <taxon>Sordariomycetidae</taxon>
        <taxon>Sordariales</taxon>
        <taxon>Chaetomiaceae</taxon>
        <taxon>Chaetomium</taxon>
    </lineage>
</organism>
<comment type="caution">
    <text evidence="1">The sequence shown here is derived from an EMBL/GenBank/DDBJ whole genome shotgun (WGS) entry which is preliminary data.</text>
</comment>
<evidence type="ECO:0000313" key="2">
    <source>
        <dbReference type="Proteomes" id="UP000724584"/>
    </source>
</evidence>
<name>A0ACB7PPF7_9PEZI</name>
<sequence>MVNPYVLGGAAFPEENLPFMNQPYNGFEDGLGDSNRITFIDPELQTPSSISYGNPWAAPVHQSIKENHTGYFVGDLQRRAPGHTPLRPAISLPQTSSSYVRCPSPLSSIELSPPGSGLSPPPDTESFHDGYPMTPPDTNLLSPFQGFLPLEPTAHAIQFTSMGPDYVNLFEVNSTQQLEYSESDNGITEFDFTPVPNYFDNHVSHDLEPSQSTAALDFTSNRPELEPMRSIAKGQMEIPSQYPPLDKEAGSEGEPLGKRRNNDDDDEDYRPTKKQRTSGRTPARRGDKIAIAATASPARRTRARGTNAAAPPRPSPLSTGNKTRLSCPDCKKTSFSSQSDLDAHLNKEHRRPFNCVFDFAGCTSTFANKNEWKRHVTTQHLLLNYWVCTEGTCAKADTQDQTPSSTTTTPTPSQPTGAIFNRKDLFTQHLKRMHAPKELKDAPTTPTTTTTKPTPAQNALTQWTTRLKHLQATSIRPRCQLPKYMRCPVPHCTAPPFRGDGAWNDRMEHVAKHMDRAARGSPSSHGEGGGRVVFGGKGDRTLVEWASSREVAIIIPRGEGEWELKAPLRRGPGGNVVVTAPVGGKGPVVVGGDEMEGEEIVVSGGGSGEEEDAEGEEDD</sequence>
<gene>
    <name evidence="1" type="ORF">F5144DRAFT_597364</name>
</gene>
<evidence type="ECO:0000313" key="1">
    <source>
        <dbReference type="EMBL" id="KAH6649858.1"/>
    </source>
</evidence>
<protein>
    <submittedName>
        <fullName evidence="1">Uncharacterized protein</fullName>
    </submittedName>
</protein>